<accession>A0A9J6DIV4</accession>
<comment type="caution">
    <text evidence="1">The sequence shown here is derived from an EMBL/GenBank/DDBJ whole genome shotgun (WGS) entry which is preliminary data.</text>
</comment>
<dbReference type="EMBL" id="JABSTU010000009">
    <property type="protein sequence ID" value="KAH8021994.1"/>
    <property type="molecule type" value="Genomic_DNA"/>
</dbReference>
<evidence type="ECO:0000313" key="1">
    <source>
        <dbReference type="EMBL" id="KAH8021994.1"/>
    </source>
</evidence>
<dbReference type="PANTHER" id="PTHR34615:SF1">
    <property type="entry name" value="PX DOMAIN-CONTAINING PROTEIN"/>
    <property type="match status" value="1"/>
</dbReference>
<keyword evidence="2" id="KW-1185">Reference proteome</keyword>
<sequence>MRKLRVALHIPETVLTAQRVPIPGEETLCITLRWLPYPNELKYLEGFFRRHSSTISSLTTEVLRHVHEKFFHLMDDVNNRSWLTTDTLENFFKITSNQSDMEVAFGGFGVPASNIFLGHLR</sequence>
<name>A0A9J6DIV4_RHIMP</name>
<reference evidence="1" key="2">
    <citation type="submission" date="2021-09" db="EMBL/GenBank/DDBJ databases">
        <authorList>
            <person name="Jia N."/>
            <person name="Wang J."/>
            <person name="Shi W."/>
            <person name="Du L."/>
            <person name="Sun Y."/>
            <person name="Zhan W."/>
            <person name="Jiang J."/>
            <person name="Wang Q."/>
            <person name="Zhang B."/>
            <person name="Ji P."/>
            <person name="Sakyi L.B."/>
            <person name="Cui X."/>
            <person name="Yuan T."/>
            <person name="Jiang B."/>
            <person name="Yang W."/>
            <person name="Lam T.T.-Y."/>
            <person name="Chang Q."/>
            <person name="Ding S."/>
            <person name="Wang X."/>
            <person name="Zhu J."/>
            <person name="Ruan X."/>
            <person name="Zhao L."/>
            <person name="Wei J."/>
            <person name="Que T."/>
            <person name="Du C."/>
            <person name="Cheng J."/>
            <person name="Dai P."/>
            <person name="Han X."/>
            <person name="Huang E."/>
            <person name="Gao Y."/>
            <person name="Liu J."/>
            <person name="Shao H."/>
            <person name="Ye R."/>
            <person name="Li L."/>
            <person name="Wei W."/>
            <person name="Wang X."/>
            <person name="Wang C."/>
            <person name="Huo Q."/>
            <person name="Li W."/>
            <person name="Guo W."/>
            <person name="Chen H."/>
            <person name="Chen S."/>
            <person name="Zhou L."/>
            <person name="Zhou L."/>
            <person name="Ni X."/>
            <person name="Tian J."/>
            <person name="Zhou Y."/>
            <person name="Sheng Y."/>
            <person name="Liu T."/>
            <person name="Pan Y."/>
            <person name="Xia L."/>
            <person name="Li J."/>
            <person name="Zhao F."/>
            <person name="Cao W."/>
        </authorList>
    </citation>
    <scope>NUCLEOTIDE SEQUENCE</scope>
    <source>
        <strain evidence="1">Rmic-2018</strain>
        <tissue evidence="1">Larvae</tissue>
    </source>
</reference>
<organism evidence="1 2">
    <name type="scientific">Rhipicephalus microplus</name>
    <name type="common">Cattle tick</name>
    <name type="synonym">Boophilus microplus</name>
    <dbReference type="NCBI Taxonomy" id="6941"/>
    <lineage>
        <taxon>Eukaryota</taxon>
        <taxon>Metazoa</taxon>
        <taxon>Ecdysozoa</taxon>
        <taxon>Arthropoda</taxon>
        <taxon>Chelicerata</taxon>
        <taxon>Arachnida</taxon>
        <taxon>Acari</taxon>
        <taxon>Parasitiformes</taxon>
        <taxon>Ixodida</taxon>
        <taxon>Ixodoidea</taxon>
        <taxon>Ixodidae</taxon>
        <taxon>Rhipicephalinae</taxon>
        <taxon>Rhipicephalus</taxon>
        <taxon>Boophilus</taxon>
    </lineage>
</organism>
<evidence type="ECO:0000313" key="2">
    <source>
        <dbReference type="Proteomes" id="UP000821866"/>
    </source>
</evidence>
<protein>
    <submittedName>
        <fullName evidence="1">Uncharacterized protein</fullName>
    </submittedName>
</protein>
<dbReference type="PANTHER" id="PTHR34615">
    <property type="entry name" value="PX DOMAIN-CONTAINING PROTEIN"/>
    <property type="match status" value="1"/>
</dbReference>
<reference evidence="1" key="1">
    <citation type="journal article" date="2020" name="Cell">
        <title>Large-Scale Comparative Analyses of Tick Genomes Elucidate Their Genetic Diversity and Vector Capacities.</title>
        <authorList>
            <consortium name="Tick Genome and Microbiome Consortium (TIGMIC)"/>
            <person name="Jia N."/>
            <person name="Wang J."/>
            <person name="Shi W."/>
            <person name="Du L."/>
            <person name="Sun Y."/>
            <person name="Zhan W."/>
            <person name="Jiang J.F."/>
            <person name="Wang Q."/>
            <person name="Zhang B."/>
            <person name="Ji P."/>
            <person name="Bell-Sakyi L."/>
            <person name="Cui X.M."/>
            <person name="Yuan T.T."/>
            <person name="Jiang B.G."/>
            <person name="Yang W.F."/>
            <person name="Lam T.T."/>
            <person name="Chang Q.C."/>
            <person name="Ding S.J."/>
            <person name="Wang X.J."/>
            <person name="Zhu J.G."/>
            <person name="Ruan X.D."/>
            <person name="Zhao L."/>
            <person name="Wei J.T."/>
            <person name="Ye R.Z."/>
            <person name="Que T.C."/>
            <person name="Du C.H."/>
            <person name="Zhou Y.H."/>
            <person name="Cheng J.X."/>
            <person name="Dai P.F."/>
            <person name="Guo W.B."/>
            <person name="Han X.H."/>
            <person name="Huang E.J."/>
            <person name="Li L.F."/>
            <person name="Wei W."/>
            <person name="Gao Y.C."/>
            <person name="Liu J.Z."/>
            <person name="Shao H.Z."/>
            <person name="Wang X."/>
            <person name="Wang C.C."/>
            <person name="Yang T.C."/>
            <person name="Huo Q.B."/>
            <person name="Li W."/>
            <person name="Chen H.Y."/>
            <person name="Chen S.E."/>
            <person name="Zhou L.G."/>
            <person name="Ni X.B."/>
            <person name="Tian J.H."/>
            <person name="Sheng Y."/>
            <person name="Liu T."/>
            <person name="Pan Y.S."/>
            <person name="Xia L.Y."/>
            <person name="Li J."/>
            <person name="Zhao F."/>
            <person name="Cao W.C."/>
        </authorList>
    </citation>
    <scope>NUCLEOTIDE SEQUENCE</scope>
    <source>
        <strain evidence="1">Rmic-2018</strain>
    </source>
</reference>
<dbReference type="AlphaFoldDB" id="A0A9J6DIV4"/>
<proteinExistence type="predicted"/>
<dbReference type="Proteomes" id="UP000821866">
    <property type="component" value="Chromosome 7"/>
</dbReference>
<gene>
    <name evidence="1" type="ORF">HPB51_020604</name>
</gene>